<evidence type="ECO:0000256" key="1">
    <source>
        <dbReference type="SAM" id="MobiDB-lite"/>
    </source>
</evidence>
<feature type="region of interest" description="Disordered" evidence="1">
    <location>
        <begin position="265"/>
        <end position="287"/>
    </location>
</feature>
<dbReference type="GeneID" id="108683424"/>
<keyword evidence="2" id="KW-1185">Reference proteome</keyword>
<proteinExistence type="predicted"/>
<name>A0A8B7PSR8_HYAAZ</name>
<protein>
    <submittedName>
        <fullName evidence="3">ATP synthase subunit s, mitochondrial</fullName>
    </submittedName>
</protein>
<dbReference type="SUPFAM" id="SSF52047">
    <property type="entry name" value="RNI-like"/>
    <property type="match status" value="1"/>
</dbReference>
<organism evidence="2 3">
    <name type="scientific">Hyalella azteca</name>
    <name type="common">Amphipod</name>
    <dbReference type="NCBI Taxonomy" id="294128"/>
    <lineage>
        <taxon>Eukaryota</taxon>
        <taxon>Metazoa</taxon>
        <taxon>Ecdysozoa</taxon>
        <taxon>Arthropoda</taxon>
        <taxon>Crustacea</taxon>
        <taxon>Multicrustacea</taxon>
        <taxon>Malacostraca</taxon>
        <taxon>Eumalacostraca</taxon>
        <taxon>Peracarida</taxon>
        <taxon>Amphipoda</taxon>
        <taxon>Senticaudata</taxon>
        <taxon>Talitrida</taxon>
        <taxon>Talitroidea</taxon>
        <taxon>Hyalellidae</taxon>
        <taxon>Hyalella</taxon>
    </lineage>
</organism>
<dbReference type="OrthoDB" id="5859291at2759"/>
<dbReference type="KEGG" id="hazt:108683424"/>
<evidence type="ECO:0000313" key="2">
    <source>
        <dbReference type="Proteomes" id="UP000694843"/>
    </source>
</evidence>
<dbReference type="AlphaFoldDB" id="A0A8B7PSR8"/>
<accession>A0A8B7PSR8</accession>
<dbReference type="InterPro" id="IPR032675">
    <property type="entry name" value="LRR_dom_sf"/>
</dbReference>
<gene>
    <name evidence="3" type="primary">LOC108683424</name>
</gene>
<evidence type="ECO:0000313" key="3">
    <source>
        <dbReference type="RefSeq" id="XP_018028227.1"/>
    </source>
</evidence>
<dbReference type="Proteomes" id="UP000694843">
    <property type="component" value="Unplaced"/>
</dbReference>
<dbReference type="OMA" id="CDERRNK"/>
<sequence>MMVLPCFRSRLLNVLFCAEKCKFYSLNKDINAFSAIVRKPQESHSNIKQTVRYISSSYCSSRSKHQKLLIQVCDERRNKLQLEKRQIWGWLNTVFNKYDSDRVQEVGANRACAEWLLRCGAAVRWKTHAQFTKDYNSLPVGGPRLTIAEVDATDSAIMNIGFEHFRGCKDIERLVLHKATYIDDDALRQLQYLRDSLKQLQVSACGNVTAEGLKYLAKLPKLEYVLLYDFPAVKDKDAITRYLQQELPNCTVLFTYASDKEQKELERMEEAKQTSIDENDLTGKKEK</sequence>
<dbReference type="RefSeq" id="XP_018028227.1">
    <property type="nucleotide sequence ID" value="XM_018172738.2"/>
</dbReference>
<reference evidence="3" key="1">
    <citation type="submission" date="2025-08" db="UniProtKB">
        <authorList>
            <consortium name="RefSeq"/>
        </authorList>
    </citation>
    <scope>IDENTIFICATION</scope>
    <source>
        <tissue evidence="3">Whole organism</tissue>
    </source>
</reference>
<dbReference type="Gene3D" id="3.80.10.10">
    <property type="entry name" value="Ribonuclease Inhibitor"/>
    <property type="match status" value="1"/>
</dbReference>